<dbReference type="EMBL" id="CP126654">
    <property type="protein sequence ID" value="WJZ90503.1"/>
    <property type="molecule type" value="Genomic_DNA"/>
</dbReference>
<feature type="short sequence motif" description="GXSXG" evidence="4">
    <location>
        <begin position="220"/>
        <end position="224"/>
    </location>
</feature>
<keyword evidence="8" id="KW-1185">Reference proteome</keyword>
<feature type="active site" description="Proton acceptor" evidence="4">
    <location>
        <position position="386"/>
    </location>
</feature>
<name>A0ABY9C714_VITVI</name>
<dbReference type="Proteomes" id="UP001227230">
    <property type="component" value="Chromosome 7"/>
</dbReference>
<dbReference type="EC" id="3.1.1.-" evidence="5"/>
<dbReference type="Pfam" id="PF01734">
    <property type="entry name" value="Patatin"/>
    <property type="match status" value="1"/>
</dbReference>
<feature type="short sequence motif" description="DGA/G" evidence="4">
    <location>
        <begin position="386"/>
        <end position="388"/>
    </location>
</feature>
<proteinExistence type="inferred from homology"/>
<dbReference type="SUPFAM" id="SSF52151">
    <property type="entry name" value="FabD/lysophospholipase-like"/>
    <property type="match status" value="2"/>
</dbReference>
<evidence type="ECO:0000256" key="3">
    <source>
        <dbReference type="ARBA" id="ARBA00023098"/>
    </source>
</evidence>
<organism evidence="7 8">
    <name type="scientific">Vitis vinifera</name>
    <name type="common">Grape</name>
    <dbReference type="NCBI Taxonomy" id="29760"/>
    <lineage>
        <taxon>Eukaryota</taxon>
        <taxon>Viridiplantae</taxon>
        <taxon>Streptophyta</taxon>
        <taxon>Embryophyta</taxon>
        <taxon>Tracheophyta</taxon>
        <taxon>Spermatophyta</taxon>
        <taxon>Magnoliopsida</taxon>
        <taxon>eudicotyledons</taxon>
        <taxon>Gunneridae</taxon>
        <taxon>Pentapetalae</taxon>
        <taxon>rosids</taxon>
        <taxon>Vitales</taxon>
        <taxon>Vitaceae</taxon>
        <taxon>Viteae</taxon>
        <taxon>Vitis</taxon>
    </lineage>
</organism>
<evidence type="ECO:0000313" key="7">
    <source>
        <dbReference type="EMBL" id="WJZ90503.1"/>
    </source>
</evidence>
<sequence length="539" mass="59427">MSSAAAPVYFPSRNFKADGRLHNLVDGELAANNPVNVLHTQAFMGPYFKDLLPFVYTIHSSFFVKLSLTAQTLLAIKEAAHIFGNRDYNNYLIVSLGSCSEEEHHNFIDLKGPLPWIIDLKRGTPPLANVLFKTSADMVDAYTLFVLGLGVGGRISSQNFLRIQGSSPTTNRKVITILSIDGGGFRGIIPAVILSALEAELQRLDGPDARIADYFDLIAGTSTGSIVTAFLTTPYPLPSASNGSTTNRPCEAKDIQQFYIEHGPEIFAKEEDPVQTSKSESFLDGLKHLIVQGVEKVLEYKYRPSRLSEKVDEQLGKIRLADTLTNVLVPAYDIQHLKLVTFSSHQARKADSSVKLRDVVMSSAAAPVFFPSHNFEADGRMYNLVDGGVAANNPTLLAIQEADHIFGNRDYNYLILSLGTCSEEEHQNFIDLTGPLPWMIDLKRGTPPLANVLFKTSADMVDAYTLFVLGVGGRISSQNFLRIQDNTLKPEQLTMDDASKKNFESLIDIAQRLLEKPVSFPSLVIGLQPMTTNRKALMR</sequence>
<feature type="domain" description="PNPLA" evidence="6">
    <location>
        <begin position="1"/>
        <end position="39"/>
    </location>
</feature>
<comment type="domain">
    <text evidence="5">The nitrogen atoms of the two glycine residues in the GGXR motif define the oxyanion hole, and stabilize the oxyanion that forms during the nucleophilic attack by the catalytic serine during substrate cleavage.</text>
</comment>
<dbReference type="Gene3D" id="3.40.1090.10">
    <property type="entry name" value="Cytosolic phospholipase A2 catalytic domain"/>
    <property type="match status" value="2"/>
</dbReference>
<accession>A0ABY9C714</accession>
<evidence type="ECO:0000256" key="1">
    <source>
        <dbReference type="ARBA" id="ARBA00010240"/>
    </source>
</evidence>
<reference evidence="7 8" key="1">
    <citation type="journal article" date="2023" name="Hortic Res">
        <title>The complete reference genome for grapevine (Vitis vinifera L.) genetics and breeding.</title>
        <authorList>
            <person name="Shi X."/>
            <person name="Cao S."/>
            <person name="Wang X."/>
            <person name="Huang S."/>
            <person name="Wang Y."/>
            <person name="Liu Z."/>
            <person name="Liu W."/>
            <person name="Leng X."/>
            <person name="Peng Y."/>
            <person name="Wang N."/>
            <person name="Wang Y."/>
            <person name="Ma Z."/>
            <person name="Xu X."/>
            <person name="Zhang F."/>
            <person name="Xue H."/>
            <person name="Zhong H."/>
            <person name="Wang Y."/>
            <person name="Zhang K."/>
            <person name="Velt A."/>
            <person name="Avia K."/>
            <person name="Holtgrawe D."/>
            <person name="Grimplet J."/>
            <person name="Matus J.T."/>
            <person name="Ware D."/>
            <person name="Wu X."/>
            <person name="Wang H."/>
            <person name="Liu C."/>
            <person name="Fang Y."/>
            <person name="Rustenholz C."/>
            <person name="Cheng Z."/>
            <person name="Xiao H."/>
            <person name="Zhou Y."/>
        </authorList>
    </citation>
    <scope>NUCLEOTIDE SEQUENCE [LARGE SCALE GENOMIC DNA]</scope>
    <source>
        <strain evidence="8">cv. Pinot noir / PN40024</strain>
        <tissue evidence="7">Leaf</tissue>
    </source>
</reference>
<feature type="active site" description="Nucleophile" evidence="4">
    <location>
        <position position="222"/>
    </location>
</feature>
<comment type="similarity">
    <text evidence="1 5">Belongs to the patatin family.</text>
</comment>
<keyword evidence="4 5" id="KW-0378">Hydrolase</keyword>
<feature type="domain" description="PNPLA" evidence="6">
    <location>
        <begin position="178"/>
        <end position="399"/>
    </location>
</feature>
<gene>
    <name evidence="7" type="ORF">VitviT2T_009643</name>
</gene>
<comment type="function">
    <text evidence="5">Lipolytic acyl hydrolase (LAH).</text>
</comment>
<dbReference type="PROSITE" id="PS51635">
    <property type="entry name" value="PNPLA"/>
    <property type="match status" value="2"/>
</dbReference>
<evidence type="ECO:0000256" key="4">
    <source>
        <dbReference type="PROSITE-ProRule" id="PRU01161"/>
    </source>
</evidence>
<keyword evidence="2 4" id="KW-0442">Lipid degradation</keyword>
<evidence type="ECO:0000259" key="6">
    <source>
        <dbReference type="PROSITE" id="PS51635"/>
    </source>
</evidence>
<dbReference type="InterPro" id="IPR002641">
    <property type="entry name" value="PNPLA_dom"/>
</dbReference>
<protein>
    <recommendedName>
        <fullName evidence="5">Patatin</fullName>
        <ecNumber evidence="5">3.1.1.-</ecNumber>
    </recommendedName>
</protein>
<feature type="short sequence motif" description="GXGXXG" evidence="4">
    <location>
        <begin position="182"/>
        <end position="187"/>
    </location>
</feature>
<evidence type="ECO:0000256" key="5">
    <source>
        <dbReference type="RuleBase" id="RU361262"/>
    </source>
</evidence>
<evidence type="ECO:0000256" key="2">
    <source>
        <dbReference type="ARBA" id="ARBA00022963"/>
    </source>
</evidence>
<evidence type="ECO:0000313" key="8">
    <source>
        <dbReference type="Proteomes" id="UP001227230"/>
    </source>
</evidence>
<dbReference type="PANTHER" id="PTHR32176">
    <property type="entry name" value="XYLOSE ISOMERASE"/>
    <property type="match status" value="1"/>
</dbReference>
<keyword evidence="3 4" id="KW-0443">Lipid metabolism</keyword>
<dbReference type="PANTHER" id="PTHR32176:SF109">
    <property type="entry name" value="PATATIN-LIKE PROTEIN 2"/>
    <property type="match status" value="1"/>
</dbReference>
<dbReference type="InterPro" id="IPR016035">
    <property type="entry name" value="Acyl_Trfase/lysoPLipase"/>
</dbReference>
<comment type="caution">
    <text evidence="4">Lacks conserved residue(s) required for the propagation of feature annotation.</text>
</comment>